<evidence type="ECO:0000313" key="2">
    <source>
        <dbReference type="Proteomes" id="UP000000557"/>
    </source>
</evidence>
<name>Q7NHA7_GLOVI</name>
<dbReference type="OrthoDB" id="502395at2"/>
<dbReference type="Pfam" id="PF10216">
    <property type="entry name" value="ChpXY"/>
    <property type="match status" value="1"/>
</dbReference>
<dbReference type="HOGENOM" id="CLU_707219_0_0_3"/>
<reference evidence="1 2" key="1">
    <citation type="journal article" date="2003" name="DNA Res.">
        <title>Complete genome structure of Gloeobacter violaceus PCC 7421, a cyanobacterium that lacks thylakoids.</title>
        <authorList>
            <person name="Nakamura Y."/>
            <person name="Kaneko T."/>
            <person name="Sato S."/>
            <person name="Mimuro M."/>
            <person name="Miyashita H."/>
            <person name="Tsuchiya T."/>
            <person name="Sasamoto S."/>
            <person name="Watanabe A."/>
            <person name="Kawashima K."/>
            <person name="Kishida Y."/>
            <person name="Kiyokawa C."/>
            <person name="Kohara M."/>
            <person name="Matsumoto M."/>
            <person name="Matsuno A."/>
            <person name="Nakazaki N."/>
            <person name="Shimpo S."/>
            <person name="Takeuchi C."/>
            <person name="Yamada M."/>
            <person name="Tabata S."/>
        </authorList>
    </citation>
    <scope>NUCLEOTIDE SEQUENCE [LARGE SCALE GENOMIC DNA]</scope>
    <source>
        <strain evidence="2">ATCC 29082 / PCC 7421</strain>
    </source>
</reference>
<dbReference type="EnsemblBacteria" id="BAC90571">
    <property type="protein sequence ID" value="BAC90571"/>
    <property type="gene ID" value="BAC90571"/>
</dbReference>
<dbReference type="InParanoid" id="Q7NHA7"/>
<protein>
    <submittedName>
        <fullName evidence="1">Gll2630 protein</fullName>
    </submittedName>
</protein>
<sequence>MLSLQGSAFMLSEFIGRSADASQASGASPGRVFVGHPEKGLAPSFPAVTPAQEYPETALPDIQPLHSLSASGARKEVARRLAAAALLPESRDNVLEVVGVLHSYSFVLEAYSRNLLFMAERQFLHAFPLFKYLNGEIHPRKLLAHWSQDRLNYEYAEYCAKTMYWHGIPKLHDYLQGSEFKVLAERAVHARLQGNRAALFAHKLCPAFLEELVRRTCYYHVLGQFWRVMSRIFSTLAERYAHGEIRSIPDIVRHIAAGLGAAANLPLTYSVQFGDEEYELLPARAGLHWLADAAVPYAEIVFFRAAPPKGVFSYDASAGLPGELADFCFGVLYANPMTLGVAGVAPTLLIRDLHRHLGAPLLSHYEGQAGDAAALVVAIGKSFQKAMFCVTNAAVLGLAPDEAAGRRAHFDGWAARILTTRIAEWEPQP</sequence>
<dbReference type="PhylomeDB" id="Q7NHA7"/>
<dbReference type="STRING" id="251221.gene:10760130"/>
<proteinExistence type="predicted"/>
<reference evidence="1 2" key="2">
    <citation type="journal article" date="2003" name="DNA Res.">
        <title>Complete genome structure of Gloeobacter violaceus PCC 7421, a cyanobacterium that lacks thylakoids (supplement).</title>
        <authorList>
            <person name="Nakamura Y."/>
            <person name="Kaneko T."/>
            <person name="Sato S."/>
            <person name="Mimuro M."/>
            <person name="Miyashita H."/>
            <person name="Tsuchiya T."/>
            <person name="Sasamoto S."/>
            <person name="Watanabe A."/>
            <person name="Kawashima K."/>
            <person name="Kishida Y."/>
            <person name="Kiyokawa C."/>
            <person name="Kohara M."/>
            <person name="Matsumoto M."/>
            <person name="Matsuno A."/>
            <person name="Nakazaki N."/>
            <person name="Shimpo S."/>
            <person name="Takeuchi C."/>
            <person name="Yamada M."/>
            <person name="Tabata S."/>
        </authorList>
    </citation>
    <scope>NUCLEOTIDE SEQUENCE [LARGE SCALE GENOMIC DNA]</scope>
    <source>
        <strain evidence="2">ATCC 29082 / PCC 7421</strain>
    </source>
</reference>
<dbReference type="AlphaFoldDB" id="Q7NHA7"/>
<dbReference type="eggNOG" id="COG2441">
    <property type="taxonomic scope" value="Bacteria"/>
</dbReference>
<organism evidence="1 2">
    <name type="scientific">Gloeobacter violaceus (strain ATCC 29082 / PCC 7421)</name>
    <dbReference type="NCBI Taxonomy" id="251221"/>
    <lineage>
        <taxon>Bacteria</taxon>
        <taxon>Bacillati</taxon>
        <taxon>Cyanobacteriota</taxon>
        <taxon>Cyanophyceae</taxon>
        <taxon>Gloeobacterales</taxon>
        <taxon>Gloeobacteraceae</taxon>
        <taxon>Gloeobacter</taxon>
    </lineage>
</organism>
<dbReference type="Proteomes" id="UP000000557">
    <property type="component" value="Chromosome"/>
</dbReference>
<evidence type="ECO:0000313" key="1">
    <source>
        <dbReference type="EMBL" id="BAC90571.1"/>
    </source>
</evidence>
<dbReference type="KEGG" id="gvi:gll2630"/>
<dbReference type="EMBL" id="BA000045">
    <property type="protein sequence ID" value="BAC90571.1"/>
    <property type="molecule type" value="Genomic_DNA"/>
</dbReference>
<dbReference type="PATRIC" id="fig|251221.4.peg.2667"/>
<gene>
    <name evidence="1" type="ordered locus">gll2630</name>
</gene>
<accession>Q7NHA7</accession>
<keyword evidence="2" id="KW-1185">Reference proteome</keyword>
<dbReference type="InterPro" id="IPR010220">
    <property type="entry name" value="CO2_hydration"/>
</dbReference>